<dbReference type="AlphaFoldDB" id="A0A4Z0Q486"/>
<dbReference type="PROSITE" id="PS51996">
    <property type="entry name" value="TR_MART"/>
    <property type="match status" value="1"/>
</dbReference>
<dbReference type="EMBL" id="SRMB01000004">
    <property type="protein sequence ID" value="TGE23532.1"/>
    <property type="molecule type" value="Genomic_DNA"/>
</dbReference>
<dbReference type="GO" id="GO:0005576">
    <property type="term" value="C:extracellular region"/>
    <property type="evidence" value="ECO:0007669"/>
    <property type="project" value="InterPro"/>
</dbReference>
<dbReference type="SUPFAM" id="SSF56399">
    <property type="entry name" value="ADP-ribosylation"/>
    <property type="match status" value="1"/>
</dbReference>
<dbReference type="RefSeq" id="WP_135397328.1">
    <property type="nucleotide sequence ID" value="NZ_SRMB01000004.1"/>
</dbReference>
<proteinExistence type="predicted"/>
<dbReference type="Pfam" id="PF03496">
    <property type="entry name" value="ADPrib_exo_Tox"/>
    <property type="match status" value="1"/>
</dbReference>
<sequence length="229" mass="26350">MPTLADFELLYELNSQQGRFLCGGRPCFHVDKEVLAALHGQDIDYLTKRFLDTYTDLLSSPLNKYLRQEAPRDSALLAHCHYLLDSCLDEAPTYSENVVYRIEQSAFVEQFRAWFKDRIGSIVQIPCFWSTYRNPKYWKHAPALYQIKTSADTQARNISAYAPKAILRNEAEVLFKSGTCFFVESVGEQIHLLEVAKMPDHRLVEDCHMAYWQDDEANDKPSASELGLI</sequence>
<reference evidence="2 3" key="1">
    <citation type="submission" date="2019-04" db="EMBL/GenBank/DDBJ databases">
        <authorList>
            <person name="Feng G."/>
            <person name="Zhang J."/>
            <person name="Zhu H."/>
        </authorList>
    </citation>
    <scope>NUCLEOTIDE SEQUENCE [LARGE SCALE GENOMIC DNA]</scope>
    <source>
        <strain evidence="2 3">9PBR-1</strain>
    </source>
</reference>
<dbReference type="Gene3D" id="3.90.176.10">
    <property type="entry name" value="Toxin ADP-ribosyltransferase, Chain A, domain 1"/>
    <property type="match status" value="1"/>
</dbReference>
<keyword evidence="3" id="KW-1185">Reference proteome</keyword>
<dbReference type="InterPro" id="IPR003540">
    <property type="entry name" value="ADP-ribosyltransferase"/>
</dbReference>
<feature type="domain" description="ADP ribosyltransferase" evidence="1">
    <location>
        <begin position="48"/>
        <end position="188"/>
    </location>
</feature>
<evidence type="ECO:0000313" key="2">
    <source>
        <dbReference type="EMBL" id="TGE23532.1"/>
    </source>
</evidence>
<organism evidence="2 3">
    <name type="scientific">Hymenobacter metallicola</name>
    <dbReference type="NCBI Taxonomy" id="2563114"/>
    <lineage>
        <taxon>Bacteria</taxon>
        <taxon>Pseudomonadati</taxon>
        <taxon>Bacteroidota</taxon>
        <taxon>Cytophagia</taxon>
        <taxon>Cytophagales</taxon>
        <taxon>Hymenobacteraceae</taxon>
        <taxon>Hymenobacter</taxon>
    </lineage>
</organism>
<evidence type="ECO:0000313" key="3">
    <source>
        <dbReference type="Proteomes" id="UP000298471"/>
    </source>
</evidence>
<comment type="caution">
    <text evidence="2">The sequence shown here is derived from an EMBL/GenBank/DDBJ whole genome shotgun (WGS) entry which is preliminary data.</text>
</comment>
<evidence type="ECO:0000259" key="1">
    <source>
        <dbReference type="Pfam" id="PF03496"/>
    </source>
</evidence>
<dbReference type="Proteomes" id="UP000298471">
    <property type="component" value="Unassembled WGS sequence"/>
</dbReference>
<accession>A0A4Z0Q486</accession>
<protein>
    <recommendedName>
        <fullName evidence="1">ADP ribosyltransferase domain-containing protein</fullName>
    </recommendedName>
</protein>
<name>A0A4Z0Q486_9BACT</name>
<gene>
    <name evidence="2" type="ORF">E5K02_20315</name>
</gene>